<dbReference type="Gene3D" id="3.40.640.10">
    <property type="entry name" value="Type I PLP-dependent aspartate aminotransferase-like (Major domain)"/>
    <property type="match status" value="1"/>
</dbReference>
<dbReference type="PROSITE" id="PS00600">
    <property type="entry name" value="AA_TRANSFER_CLASS_3"/>
    <property type="match status" value="1"/>
</dbReference>
<dbReference type="FunFam" id="3.40.640.10:FF:000004">
    <property type="entry name" value="Acetylornithine aminotransferase"/>
    <property type="match status" value="1"/>
</dbReference>
<gene>
    <name evidence="6" type="ORF">FAZ78_07340</name>
</gene>
<dbReference type="AlphaFoldDB" id="A0A4U0Z409"/>
<dbReference type="PANTHER" id="PTHR43094:SF1">
    <property type="entry name" value="AMINOTRANSFERASE CLASS-III"/>
    <property type="match status" value="1"/>
</dbReference>
<dbReference type="GO" id="GO:0030170">
    <property type="term" value="F:pyridoxal phosphate binding"/>
    <property type="evidence" value="ECO:0007669"/>
    <property type="project" value="InterPro"/>
</dbReference>
<dbReference type="InterPro" id="IPR015424">
    <property type="entry name" value="PyrdxlP-dep_Trfase"/>
</dbReference>
<dbReference type="Proteomes" id="UP000306340">
    <property type="component" value="Unassembled WGS sequence"/>
</dbReference>
<evidence type="ECO:0000256" key="4">
    <source>
        <dbReference type="ARBA" id="ARBA00022898"/>
    </source>
</evidence>
<dbReference type="EMBL" id="SWAU01000050">
    <property type="protein sequence ID" value="TKA97201.1"/>
    <property type="molecule type" value="Genomic_DNA"/>
</dbReference>
<accession>A0A4U0Z409</accession>
<evidence type="ECO:0000256" key="5">
    <source>
        <dbReference type="RuleBase" id="RU003560"/>
    </source>
</evidence>
<protein>
    <submittedName>
        <fullName evidence="6">Aspartate aminotransferase family protein</fullName>
    </submittedName>
</protein>
<keyword evidence="4 5" id="KW-0663">Pyridoxal phosphate</keyword>
<sequence>MPSDTLRNTRSHLFYQTGHPRPVLDRAEGIYMWDSEGNRFIDGSSGAMVCNIGHSNPAVLAAMRAQMERFTFGYRLHFVTEASEALAAKTASLSWPEMDRVFFVSGGSEAVESAIKLARQYVLAIGQPTRWKIISRSPSYHGCTLGALAISGYEALSDPFLPMMQAMPKVPAPRAWLDGLDPDDPATGAHYAAELERKILEEGPDSVLGFILEPVGGASTGALVPPAGYMEAVREVCTRHGVLLIHDEVMSGGGRTGRFLGGQNWTAAPDILAVSKGFGAGYVPLGAMVAQGHIVDAVMADGGFLHGFTYAGNPLACAAGLAVIAEIERQEMMGNAQRTGALLKRELEGLMPRFHFIGEVRGMGMLLALELVADRDSKEPLPPELRAFDRLTEQAYQRGLIIYPRRSRGGYSGDHVLIAPPMITTPAQVGEIMDRLTDALTAFAAECGLEADA</sequence>
<dbReference type="RefSeq" id="WP_136791970.1">
    <property type="nucleotide sequence ID" value="NZ_SWAU01000050.1"/>
</dbReference>
<evidence type="ECO:0000256" key="2">
    <source>
        <dbReference type="ARBA" id="ARBA00008954"/>
    </source>
</evidence>
<proteinExistence type="inferred from homology"/>
<dbReference type="InterPro" id="IPR005814">
    <property type="entry name" value="Aminotrans_3"/>
</dbReference>
<keyword evidence="3 6" id="KW-0032">Aminotransferase</keyword>
<dbReference type="CDD" id="cd00610">
    <property type="entry name" value="OAT_like"/>
    <property type="match status" value="1"/>
</dbReference>
<comment type="cofactor">
    <cofactor evidence="1">
        <name>pyridoxal 5'-phosphate</name>
        <dbReference type="ChEBI" id="CHEBI:597326"/>
    </cofactor>
</comment>
<reference evidence="6 7" key="1">
    <citation type="submission" date="2019-04" db="EMBL/GenBank/DDBJ databases">
        <title>Crypto-aerobic microbial life in anoxic (sulfidic) marine sediments.</title>
        <authorList>
            <person name="Bhattacharya S."/>
            <person name="Roy C."/>
            <person name="Mondal N."/>
            <person name="Sarkar J."/>
            <person name="Mandal S."/>
            <person name="Rameez M.J."/>
            <person name="Ghosh W."/>
        </authorList>
    </citation>
    <scope>NUCLEOTIDE SEQUENCE [LARGE SCALE GENOMIC DNA]</scope>
    <source>
        <strain evidence="6 7">SBBC</strain>
    </source>
</reference>
<dbReference type="Gene3D" id="3.90.1150.10">
    <property type="entry name" value="Aspartate Aminotransferase, domain 1"/>
    <property type="match status" value="1"/>
</dbReference>
<dbReference type="InterPro" id="IPR015422">
    <property type="entry name" value="PyrdxlP-dep_Trfase_small"/>
</dbReference>
<dbReference type="InterPro" id="IPR049704">
    <property type="entry name" value="Aminotrans_3_PPA_site"/>
</dbReference>
<comment type="caution">
    <text evidence="6">The sequence shown here is derived from an EMBL/GenBank/DDBJ whole genome shotgun (WGS) entry which is preliminary data.</text>
</comment>
<dbReference type="GO" id="GO:0008483">
    <property type="term" value="F:transaminase activity"/>
    <property type="evidence" value="ECO:0007669"/>
    <property type="project" value="UniProtKB-KW"/>
</dbReference>
<organism evidence="6 7">
    <name type="scientific">Cereibacter changlensis</name>
    <dbReference type="NCBI Taxonomy" id="402884"/>
    <lineage>
        <taxon>Bacteria</taxon>
        <taxon>Pseudomonadati</taxon>
        <taxon>Pseudomonadota</taxon>
        <taxon>Alphaproteobacteria</taxon>
        <taxon>Rhodobacterales</taxon>
        <taxon>Paracoccaceae</taxon>
        <taxon>Cereibacter</taxon>
    </lineage>
</organism>
<dbReference type="PANTHER" id="PTHR43094">
    <property type="entry name" value="AMINOTRANSFERASE"/>
    <property type="match status" value="1"/>
</dbReference>
<keyword evidence="6" id="KW-0808">Transferase</keyword>
<name>A0A4U0Z409_9RHOB</name>
<evidence type="ECO:0000256" key="1">
    <source>
        <dbReference type="ARBA" id="ARBA00001933"/>
    </source>
</evidence>
<comment type="similarity">
    <text evidence="2 5">Belongs to the class-III pyridoxal-phosphate-dependent aminotransferase family.</text>
</comment>
<evidence type="ECO:0000313" key="6">
    <source>
        <dbReference type="EMBL" id="TKA97201.1"/>
    </source>
</evidence>
<dbReference type="InterPro" id="IPR015421">
    <property type="entry name" value="PyrdxlP-dep_Trfase_major"/>
</dbReference>
<dbReference type="SUPFAM" id="SSF53383">
    <property type="entry name" value="PLP-dependent transferases"/>
    <property type="match status" value="1"/>
</dbReference>
<evidence type="ECO:0000313" key="7">
    <source>
        <dbReference type="Proteomes" id="UP000306340"/>
    </source>
</evidence>
<evidence type="ECO:0000256" key="3">
    <source>
        <dbReference type="ARBA" id="ARBA00022576"/>
    </source>
</evidence>
<dbReference type="Pfam" id="PF00202">
    <property type="entry name" value="Aminotran_3"/>
    <property type="match status" value="1"/>
</dbReference>